<feature type="compositionally biased region" description="Low complexity" evidence="1">
    <location>
        <begin position="410"/>
        <end position="423"/>
    </location>
</feature>
<proteinExistence type="predicted"/>
<reference evidence="2 3" key="1">
    <citation type="journal article" date="2024" name="IMA Fungus">
        <title>Apiospora arundinis, a panoply of carbohydrate-active enzymes and secondary metabolites.</title>
        <authorList>
            <person name="Sorensen T."/>
            <person name="Petersen C."/>
            <person name="Muurmann A.T."/>
            <person name="Christiansen J.V."/>
            <person name="Brundto M.L."/>
            <person name="Overgaard C.K."/>
            <person name="Boysen A.T."/>
            <person name="Wollenberg R.D."/>
            <person name="Larsen T.O."/>
            <person name="Sorensen J.L."/>
            <person name="Nielsen K.L."/>
            <person name="Sondergaard T.E."/>
        </authorList>
    </citation>
    <scope>NUCLEOTIDE SEQUENCE [LARGE SCALE GENOMIC DNA]</scope>
    <source>
        <strain evidence="2 3">AAU 773</strain>
    </source>
</reference>
<dbReference type="Proteomes" id="UP001390339">
    <property type="component" value="Unassembled WGS sequence"/>
</dbReference>
<feature type="region of interest" description="Disordered" evidence="1">
    <location>
        <begin position="201"/>
        <end position="230"/>
    </location>
</feature>
<comment type="caution">
    <text evidence="2">The sequence shown here is derived from an EMBL/GenBank/DDBJ whole genome shotgun (WGS) entry which is preliminary data.</text>
</comment>
<feature type="region of interest" description="Disordered" evidence="1">
    <location>
        <begin position="540"/>
        <end position="564"/>
    </location>
</feature>
<feature type="compositionally biased region" description="Polar residues" evidence="1">
    <location>
        <begin position="272"/>
        <end position="305"/>
    </location>
</feature>
<feature type="compositionally biased region" description="Low complexity" evidence="1">
    <location>
        <begin position="442"/>
        <end position="455"/>
    </location>
</feature>
<accession>A0ABR2ITY2</accession>
<sequence length="580" mass="62363">MTPSHFPLQCESALMHPSHQMQHGNAIQQTLGTPAPVTPAKRPDADMDDVQFISSKPVKRQKVNHPTNGPAPDTMPVLPVQLQPQPESQPMSQYQSVLQMDYGSSLTTPMATAPSTDGGAMSWPNTEVNHSHDRRTTTGMVGLPSGFSDWESIFGHRGCSLPELENYDINATRLKPAITSSPAISPKQIPKTVTLTALQPGVAPSESDHTPPDKQMTRPGTSPPPAAMTGTIASDEAVGHSAGNPTEAQQKETMCKKVAGGMAPIQHPSPTPCNSRPEQSQQMTPTPLEEQLTSTSNKSNQSHTSKQPCKACLQVFQHRAAFARAQGLPFVNPNMPLHMLPPGPYHTAFGPQAHPQFMSTMPAGVHPIGPGSNHMVMPMTMHSYSGGIMPPSILPQQQQHVVQPLPPKSTTTTAQQQLATTQTFVPGGKSSTGVGGRQNVQTTAPAATGPGSPAKRSPRPPPPHPSLLQPSYRKPSPNLIVDVAETCQEKFPFEEVAKRHDTTVEKVADVFAAIIQVPLLRCPKDRRRAGRLAHERVKEYNKTKRDLQDSATATETNSSPAYRANVVRPLDIANALGPSE</sequence>
<organism evidence="2 3">
    <name type="scientific">Apiospora arundinis</name>
    <dbReference type="NCBI Taxonomy" id="335852"/>
    <lineage>
        <taxon>Eukaryota</taxon>
        <taxon>Fungi</taxon>
        <taxon>Dikarya</taxon>
        <taxon>Ascomycota</taxon>
        <taxon>Pezizomycotina</taxon>
        <taxon>Sordariomycetes</taxon>
        <taxon>Xylariomycetidae</taxon>
        <taxon>Amphisphaeriales</taxon>
        <taxon>Apiosporaceae</taxon>
        <taxon>Apiospora</taxon>
    </lineage>
</organism>
<feature type="compositionally biased region" description="Basic and acidic residues" evidence="1">
    <location>
        <begin position="206"/>
        <end position="216"/>
    </location>
</feature>
<name>A0ABR2ITY2_9PEZI</name>
<evidence type="ECO:0000256" key="1">
    <source>
        <dbReference type="SAM" id="MobiDB-lite"/>
    </source>
</evidence>
<feature type="region of interest" description="Disordered" evidence="1">
    <location>
        <begin position="396"/>
        <end position="475"/>
    </location>
</feature>
<gene>
    <name evidence="2" type="ORF">PGQ11_006614</name>
</gene>
<evidence type="ECO:0000313" key="2">
    <source>
        <dbReference type="EMBL" id="KAK8868036.1"/>
    </source>
</evidence>
<evidence type="ECO:0000313" key="3">
    <source>
        <dbReference type="Proteomes" id="UP001390339"/>
    </source>
</evidence>
<feature type="region of interest" description="Disordered" evidence="1">
    <location>
        <begin position="261"/>
        <end position="305"/>
    </location>
</feature>
<dbReference type="EMBL" id="JAPCWZ010000004">
    <property type="protein sequence ID" value="KAK8868036.1"/>
    <property type="molecule type" value="Genomic_DNA"/>
</dbReference>
<keyword evidence="3" id="KW-1185">Reference proteome</keyword>
<protein>
    <submittedName>
        <fullName evidence="2">Uncharacterized protein</fullName>
    </submittedName>
</protein>
<feature type="compositionally biased region" description="Polar residues" evidence="1">
    <location>
        <begin position="549"/>
        <end position="560"/>
    </location>
</feature>